<dbReference type="PANTHER" id="PTHR12121">
    <property type="entry name" value="CARBON CATABOLITE REPRESSOR PROTEIN 4"/>
    <property type="match status" value="1"/>
</dbReference>
<accession>A0A915I320</accession>
<evidence type="ECO:0000259" key="1">
    <source>
        <dbReference type="Pfam" id="PF03372"/>
    </source>
</evidence>
<dbReference type="InterPro" id="IPR036691">
    <property type="entry name" value="Endo/exonu/phosph_ase_sf"/>
</dbReference>
<dbReference type="GO" id="GO:0000288">
    <property type="term" value="P:nuclear-transcribed mRNA catabolic process, deadenylation-dependent decay"/>
    <property type="evidence" value="ECO:0007669"/>
    <property type="project" value="TreeGrafter"/>
</dbReference>
<organism evidence="2 3">
    <name type="scientific">Romanomermis culicivorax</name>
    <name type="common">Nematode worm</name>
    <dbReference type="NCBI Taxonomy" id="13658"/>
    <lineage>
        <taxon>Eukaryota</taxon>
        <taxon>Metazoa</taxon>
        <taxon>Ecdysozoa</taxon>
        <taxon>Nematoda</taxon>
        <taxon>Enoplea</taxon>
        <taxon>Dorylaimia</taxon>
        <taxon>Mermithida</taxon>
        <taxon>Mermithoidea</taxon>
        <taxon>Mermithidae</taxon>
        <taxon>Romanomermis</taxon>
    </lineage>
</organism>
<keyword evidence="2" id="KW-1185">Reference proteome</keyword>
<reference evidence="3" key="1">
    <citation type="submission" date="2022-11" db="UniProtKB">
        <authorList>
            <consortium name="WormBaseParasite"/>
        </authorList>
    </citation>
    <scope>IDENTIFICATION</scope>
</reference>
<dbReference type="GO" id="GO:0000175">
    <property type="term" value="F:3'-5'-RNA exonuclease activity"/>
    <property type="evidence" value="ECO:0007669"/>
    <property type="project" value="TreeGrafter"/>
</dbReference>
<dbReference type="InterPro" id="IPR005135">
    <property type="entry name" value="Endo/exonuclease/phosphatase"/>
</dbReference>
<dbReference type="PANTHER" id="PTHR12121:SF37">
    <property type="entry name" value="2',5'-PHOSPHODIESTERASE 12"/>
    <property type="match status" value="1"/>
</dbReference>
<dbReference type="GO" id="GO:0005739">
    <property type="term" value="C:mitochondrion"/>
    <property type="evidence" value="ECO:0007669"/>
    <property type="project" value="TreeGrafter"/>
</dbReference>
<protein>
    <submittedName>
        <fullName evidence="3">Endonuclease/exonuclease/phosphatase domain-containing protein</fullName>
    </submittedName>
</protein>
<sequence>MLLLARPRIFCEKTTKRVSKFASKEAIRPSFSSRDLSDPDSKHKSTSKSLPRFLELQKMRAAMMHPGKLYASFCVEKDDARLVKLNFSYSISPTESTYREIALLRKSDGLLSDTFLQILKKVNALRPKSARRKTKKFQNLDEVVRQQVEEVLFDELKVESFDGYFFDAKTTSNSDAFLNSGKSFYLNGRKYDIQKDAPYFDRFKLDIRLFIGCPAFPTIKRKNGRNEQCRIDWYVEKEKDIVCPNEFLNVERILHEDGEFEFKFEKFVYRGSHPYFVPQMEDIGKRVLIVGTPKNEDVEGIPTWNISRSKIEAFPDEPMIWDERHKLCAQKTEKNELRIVSYNVLADLYLDLEKIPQEKLFFSYCPAEYQQYDYRYPLLLRELTGYNADLMCLQEADVRFDARFLSPYFRSIGFEVLYSKKAREVNEGAATVYNKEKLIHLENYDIVLSSLLDSEDSLKKLASQDEESFKILESRPAVLQVNIFRPTTGGGLLLCVCNTHLHFHPKHNHIRLYQIILVMKHLDDVLRMTSKKHPNSQLGIIFCGDLNSTPDSSVYEALTRGKVEENDKDWFEEDSEKKSPEKGLNVETSFMMKSTCPALYTNYVGEHNFFGCLDYIFLGRMNSVASDFCKLLRRYPMPDHDLVKKYYAIPSKIAPSDHLALICDIQLNLKE</sequence>
<name>A0A915I320_ROMCU</name>
<feature type="domain" description="Endonuclease/exonuclease/phosphatase" evidence="1">
    <location>
        <begin position="341"/>
        <end position="620"/>
    </location>
</feature>
<dbReference type="Gene3D" id="3.60.10.10">
    <property type="entry name" value="Endonuclease/exonuclease/phosphatase"/>
    <property type="match status" value="1"/>
</dbReference>
<dbReference type="WBParaSite" id="nRc.2.0.1.t08121-RA">
    <property type="protein sequence ID" value="nRc.2.0.1.t08121-RA"/>
    <property type="gene ID" value="nRc.2.0.1.g08121"/>
</dbReference>
<dbReference type="AlphaFoldDB" id="A0A915I320"/>
<dbReference type="Proteomes" id="UP000887565">
    <property type="component" value="Unplaced"/>
</dbReference>
<evidence type="ECO:0000313" key="3">
    <source>
        <dbReference type="WBParaSite" id="nRc.2.0.1.t08121-RA"/>
    </source>
</evidence>
<evidence type="ECO:0000313" key="2">
    <source>
        <dbReference type="Proteomes" id="UP000887565"/>
    </source>
</evidence>
<dbReference type="OMA" id="LDYIWGS"/>
<dbReference type="InterPro" id="IPR050410">
    <property type="entry name" value="CCR4/nocturin_mRNA_transcr"/>
</dbReference>
<proteinExistence type="predicted"/>
<dbReference type="Pfam" id="PF03372">
    <property type="entry name" value="Exo_endo_phos"/>
    <property type="match status" value="1"/>
</dbReference>
<dbReference type="SUPFAM" id="SSF56219">
    <property type="entry name" value="DNase I-like"/>
    <property type="match status" value="1"/>
</dbReference>